<proteinExistence type="inferred from homology"/>
<feature type="binding site" evidence="9">
    <location>
        <position position="181"/>
    </location>
    <ligand>
        <name>Zn(2+)</name>
        <dbReference type="ChEBI" id="CHEBI:29105"/>
        <label>3</label>
    </ligand>
</feature>
<organism evidence="11 12">
    <name type="scientific">Bullifex porci</name>
    <dbReference type="NCBI Taxonomy" id="2606638"/>
    <lineage>
        <taxon>Bacteria</taxon>
        <taxon>Pseudomonadati</taxon>
        <taxon>Spirochaetota</taxon>
        <taxon>Spirochaetia</taxon>
        <taxon>Spirochaetales</taxon>
        <taxon>Spirochaetaceae</taxon>
        <taxon>Bullifex</taxon>
    </lineage>
</organism>
<dbReference type="Proteomes" id="UP000460549">
    <property type="component" value="Unassembled WGS sequence"/>
</dbReference>
<evidence type="ECO:0000259" key="10">
    <source>
        <dbReference type="Pfam" id="PF01261"/>
    </source>
</evidence>
<dbReference type="CDD" id="cd00019">
    <property type="entry name" value="AP2Ec"/>
    <property type="match status" value="1"/>
</dbReference>
<feature type="binding site" evidence="9">
    <location>
        <position position="228"/>
    </location>
    <ligand>
        <name>Zn(2+)</name>
        <dbReference type="ChEBI" id="CHEBI:29105"/>
        <label>3</label>
    </ligand>
</feature>
<comment type="function">
    <text evidence="9">Endonuclease IV plays a role in DNA repair. It cleaves phosphodiester bonds at apurinic or apyrimidinic (AP) sites, generating a 3'-hydroxyl group and a 5'-terminal sugar phosphate.</text>
</comment>
<comment type="similarity">
    <text evidence="1 9">Belongs to the AP endonuclease 2 family.</text>
</comment>
<name>A0A7X2PDM0_9SPIO</name>
<dbReference type="InterPro" id="IPR001719">
    <property type="entry name" value="AP_endonuc_2"/>
</dbReference>
<protein>
    <recommendedName>
        <fullName evidence="9">Probable endonuclease 4</fullName>
        <ecNumber evidence="9">3.1.21.2</ecNumber>
    </recommendedName>
    <alternativeName>
        <fullName evidence="9">Endodeoxyribonuclease IV</fullName>
    </alternativeName>
    <alternativeName>
        <fullName evidence="9">Endonuclease IV</fullName>
    </alternativeName>
</protein>
<dbReference type="GO" id="GO:0003906">
    <property type="term" value="F:DNA-(apurinic or apyrimidinic site) endonuclease activity"/>
    <property type="evidence" value="ECO:0007669"/>
    <property type="project" value="TreeGrafter"/>
</dbReference>
<dbReference type="PROSITE" id="PS00729">
    <property type="entry name" value="AP_NUCLEASE_F2_1"/>
    <property type="match status" value="1"/>
</dbReference>
<feature type="domain" description="Xylose isomerase-like TIM barrel" evidence="10">
    <location>
        <begin position="18"/>
        <end position="271"/>
    </location>
</feature>
<evidence type="ECO:0000256" key="9">
    <source>
        <dbReference type="HAMAP-Rule" id="MF_00152"/>
    </source>
</evidence>
<evidence type="ECO:0000256" key="5">
    <source>
        <dbReference type="ARBA" id="ARBA00022763"/>
    </source>
</evidence>
<comment type="catalytic activity">
    <reaction evidence="9">
        <text>Endonucleolytic cleavage to 5'-phosphooligonucleotide end-products.</text>
        <dbReference type="EC" id="3.1.21.2"/>
    </reaction>
</comment>
<feature type="binding site" evidence="9">
    <location>
        <position position="144"/>
    </location>
    <ligand>
        <name>Zn(2+)</name>
        <dbReference type="ChEBI" id="CHEBI:29105"/>
        <label>1</label>
    </ligand>
</feature>
<evidence type="ECO:0000256" key="3">
    <source>
        <dbReference type="ARBA" id="ARBA00022723"/>
    </source>
</evidence>
<keyword evidence="4 9" id="KW-0255">Endonuclease</keyword>
<feature type="binding site" evidence="9">
    <location>
        <position position="69"/>
    </location>
    <ligand>
        <name>Zn(2+)</name>
        <dbReference type="ChEBI" id="CHEBI:29105"/>
        <label>1</label>
    </ligand>
</feature>
<dbReference type="InterPro" id="IPR036237">
    <property type="entry name" value="Xyl_isomerase-like_sf"/>
</dbReference>
<feature type="binding site" evidence="9">
    <location>
        <position position="144"/>
    </location>
    <ligand>
        <name>Zn(2+)</name>
        <dbReference type="ChEBI" id="CHEBI:29105"/>
        <label>2</label>
    </ligand>
</feature>
<dbReference type="NCBIfam" id="TIGR00587">
    <property type="entry name" value="nfo"/>
    <property type="match status" value="1"/>
</dbReference>
<dbReference type="InterPro" id="IPR018246">
    <property type="entry name" value="AP_endonuc_F2_Zn_BS"/>
</dbReference>
<keyword evidence="6 9" id="KW-0378">Hydrolase</keyword>
<keyword evidence="7 9" id="KW-0862">Zinc</keyword>
<feature type="binding site" evidence="9">
    <location>
        <position position="213"/>
    </location>
    <ligand>
        <name>Zn(2+)</name>
        <dbReference type="ChEBI" id="CHEBI:29105"/>
        <label>2</label>
    </ligand>
</feature>
<keyword evidence="2 9" id="KW-0540">Nuclease</keyword>
<dbReference type="AlphaFoldDB" id="A0A7X2PDM0"/>
<keyword evidence="8 9" id="KW-0234">DNA repair</keyword>
<dbReference type="EC" id="3.1.21.2" evidence="9"/>
<dbReference type="FunFam" id="3.20.20.150:FF:000001">
    <property type="entry name" value="Probable endonuclease 4"/>
    <property type="match status" value="1"/>
</dbReference>
<reference evidence="11 12" key="1">
    <citation type="submission" date="2019-08" db="EMBL/GenBank/DDBJ databases">
        <title>In-depth cultivation of the pig gut microbiome towards novel bacterial diversity and tailored functional studies.</title>
        <authorList>
            <person name="Wylensek D."/>
            <person name="Hitch T.C.A."/>
            <person name="Clavel T."/>
        </authorList>
    </citation>
    <scope>NUCLEOTIDE SEQUENCE [LARGE SCALE GENOMIC DNA]</scope>
    <source>
        <strain evidence="11 12">NM-380-WT-3C1</strain>
    </source>
</reference>
<keyword evidence="5 9" id="KW-0227">DNA damage</keyword>
<evidence type="ECO:0000256" key="7">
    <source>
        <dbReference type="ARBA" id="ARBA00022833"/>
    </source>
</evidence>
<gene>
    <name evidence="9" type="primary">nfo</name>
    <name evidence="11" type="ORF">FYJ80_06610</name>
</gene>
<evidence type="ECO:0000256" key="6">
    <source>
        <dbReference type="ARBA" id="ARBA00022801"/>
    </source>
</evidence>
<evidence type="ECO:0000256" key="4">
    <source>
        <dbReference type="ARBA" id="ARBA00022759"/>
    </source>
</evidence>
<feature type="binding site" evidence="9">
    <location>
        <position position="258"/>
    </location>
    <ligand>
        <name>Zn(2+)</name>
        <dbReference type="ChEBI" id="CHEBI:29105"/>
        <label>2</label>
    </ligand>
</feature>
<evidence type="ECO:0000256" key="2">
    <source>
        <dbReference type="ARBA" id="ARBA00022722"/>
    </source>
</evidence>
<comment type="cofactor">
    <cofactor evidence="9">
        <name>Zn(2+)</name>
        <dbReference type="ChEBI" id="CHEBI:29105"/>
    </cofactor>
    <text evidence="9">Binds 3 Zn(2+) ions.</text>
</comment>
<evidence type="ECO:0000313" key="12">
    <source>
        <dbReference type="Proteomes" id="UP000460549"/>
    </source>
</evidence>
<keyword evidence="3 9" id="KW-0479">Metal-binding</keyword>
<dbReference type="PANTHER" id="PTHR21445">
    <property type="entry name" value="ENDONUCLEASE IV ENDODEOXYRIBONUCLEASE IV"/>
    <property type="match status" value="1"/>
</dbReference>
<dbReference type="PROSITE" id="PS51432">
    <property type="entry name" value="AP_NUCLEASE_F2_4"/>
    <property type="match status" value="1"/>
</dbReference>
<comment type="caution">
    <text evidence="11">The sequence shown here is derived from an EMBL/GenBank/DDBJ whole genome shotgun (WGS) entry which is preliminary data.</text>
</comment>
<feature type="binding site" evidence="9">
    <location>
        <position position="178"/>
    </location>
    <ligand>
        <name>Zn(2+)</name>
        <dbReference type="ChEBI" id="CHEBI:29105"/>
        <label>2</label>
    </ligand>
</feature>
<dbReference type="SMART" id="SM00518">
    <property type="entry name" value="AP2Ec"/>
    <property type="match status" value="1"/>
</dbReference>
<dbReference type="GO" id="GO:0008270">
    <property type="term" value="F:zinc ion binding"/>
    <property type="evidence" value="ECO:0007669"/>
    <property type="project" value="UniProtKB-UniRule"/>
</dbReference>
<evidence type="ECO:0000256" key="1">
    <source>
        <dbReference type="ARBA" id="ARBA00005340"/>
    </source>
</evidence>
<dbReference type="SUPFAM" id="SSF51658">
    <property type="entry name" value="Xylose isomerase-like"/>
    <property type="match status" value="1"/>
</dbReference>
<dbReference type="HAMAP" id="MF_00152">
    <property type="entry name" value="Nfo"/>
    <property type="match status" value="1"/>
</dbReference>
<dbReference type="Gene3D" id="3.20.20.150">
    <property type="entry name" value="Divalent-metal-dependent TIM barrel enzymes"/>
    <property type="match status" value="1"/>
</dbReference>
<feature type="binding site" evidence="9">
    <location>
        <position position="226"/>
    </location>
    <ligand>
        <name>Zn(2+)</name>
        <dbReference type="ChEBI" id="CHEBI:29105"/>
        <label>3</label>
    </ligand>
</feature>
<feature type="binding site" evidence="9">
    <location>
        <position position="109"/>
    </location>
    <ligand>
        <name>Zn(2+)</name>
        <dbReference type="ChEBI" id="CHEBI:29105"/>
        <label>1</label>
    </ligand>
</feature>
<dbReference type="GO" id="GO:0008833">
    <property type="term" value="F:deoxyribonuclease IV (phage-T4-induced) activity"/>
    <property type="evidence" value="ECO:0007669"/>
    <property type="project" value="UniProtKB-UniRule"/>
</dbReference>
<dbReference type="GO" id="GO:0008081">
    <property type="term" value="F:phosphoric diester hydrolase activity"/>
    <property type="evidence" value="ECO:0007669"/>
    <property type="project" value="TreeGrafter"/>
</dbReference>
<dbReference type="Pfam" id="PF01261">
    <property type="entry name" value="AP_endonuc_2"/>
    <property type="match status" value="1"/>
</dbReference>
<evidence type="ECO:0000313" key="11">
    <source>
        <dbReference type="EMBL" id="MSU06453.1"/>
    </source>
</evidence>
<dbReference type="GO" id="GO:0003677">
    <property type="term" value="F:DNA binding"/>
    <property type="evidence" value="ECO:0007669"/>
    <property type="project" value="InterPro"/>
</dbReference>
<dbReference type="PANTHER" id="PTHR21445:SF0">
    <property type="entry name" value="APURINIC-APYRIMIDINIC ENDONUCLEASE"/>
    <property type="match status" value="1"/>
</dbReference>
<accession>A0A7X2PDM0</accession>
<dbReference type="EMBL" id="VUNN01000011">
    <property type="protein sequence ID" value="MSU06453.1"/>
    <property type="molecule type" value="Genomic_DNA"/>
</dbReference>
<evidence type="ECO:0000256" key="8">
    <source>
        <dbReference type="ARBA" id="ARBA00023204"/>
    </source>
</evidence>
<sequence>MLYIGPHVSISGSISFALDRARELGATGFAIFTKNQRQWKSPALKDEDIASFKAKMKSYSYSKAAILPHAGYLINLATPDEELREKSLNLFLEEARRIDELELELINIHPGAYKEGSVEDGIKRSAAMLDEVLERHPNIKVALENTAGAGTILGSSFEELEKILSNIHASDRVGFTLDTAHLFGAGYDVKADPDKVLDSFFSIFGADKLYGMHLNDSKVPLSSNKDRHDNIGLGLIGKDAFMQIVKRKEVQNIPLILETPNEELWKAEIATLLGN</sequence>
<keyword evidence="12" id="KW-1185">Reference proteome</keyword>
<dbReference type="InterPro" id="IPR013022">
    <property type="entry name" value="Xyl_isomerase-like_TIM-brl"/>
</dbReference>
<dbReference type="GO" id="GO:0006284">
    <property type="term" value="P:base-excision repair"/>
    <property type="evidence" value="ECO:0007669"/>
    <property type="project" value="TreeGrafter"/>
</dbReference>
<dbReference type="RefSeq" id="WP_154425423.1">
    <property type="nucleotide sequence ID" value="NZ_VUNN01000011.1"/>
</dbReference>